<reference evidence="2 3" key="1">
    <citation type="submission" date="2015-10" db="EMBL/GenBank/DDBJ databases">
        <title>Full genome of DAOMC 229536 Phialocephala scopiformis, a fungal endophyte of spruce producing the potent anti-insectan compound rugulosin.</title>
        <authorList>
            <consortium name="DOE Joint Genome Institute"/>
            <person name="Walker A.K."/>
            <person name="Frasz S.L."/>
            <person name="Seifert K.A."/>
            <person name="Miller J.D."/>
            <person name="Mondo S.J."/>
            <person name="Labutti K."/>
            <person name="Lipzen A."/>
            <person name="Dockter R."/>
            <person name="Kennedy M."/>
            <person name="Grigoriev I.V."/>
            <person name="Spatafora J.W."/>
        </authorList>
    </citation>
    <scope>NUCLEOTIDE SEQUENCE [LARGE SCALE GENOMIC DNA]</scope>
    <source>
        <strain evidence="2 3">CBS 120377</strain>
    </source>
</reference>
<feature type="region of interest" description="Disordered" evidence="1">
    <location>
        <begin position="64"/>
        <end position="122"/>
    </location>
</feature>
<protein>
    <submittedName>
        <fullName evidence="2">Uncharacterized protein</fullName>
    </submittedName>
</protein>
<name>A0A194XCV4_MOLSC</name>
<evidence type="ECO:0000313" key="2">
    <source>
        <dbReference type="EMBL" id="KUJ18005.1"/>
    </source>
</evidence>
<dbReference type="Proteomes" id="UP000070700">
    <property type="component" value="Unassembled WGS sequence"/>
</dbReference>
<dbReference type="GeneID" id="28822756"/>
<sequence>MSETNSTADLDDYINFFHESKIETCFLKGARCHISRISHCTLADCVLGACAIIGTKVVNCTIDEKDEDEDEEGESSEEEGCDENESLGGDGLDSTDGFEKVEIQEVPEVKAEAELKEEEGKE</sequence>
<evidence type="ECO:0000256" key="1">
    <source>
        <dbReference type="SAM" id="MobiDB-lite"/>
    </source>
</evidence>
<evidence type="ECO:0000313" key="3">
    <source>
        <dbReference type="Proteomes" id="UP000070700"/>
    </source>
</evidence>
<organism evidence="2 3">
    <name type="scientific">Mollisia scopiformis</name>
    <name type="common">Conifer needle endophyte fungus</name>
    <name type="synonym">Phialocephala scopiformis</name>
    <dbReference type="NCBI Taxonomy" id="149040"/>
    <lineage>
        <taxon>Eukaryota</taxon>
        <taxon>Fungi</taxon>
        <taxon>Dikarya</taxon>
        <taxon>Ascomycota</taxon>
        <taxon>Pezizomycotina</taxon>
        <taxon>Leotiomycetes</taxon>
        <taxon>Helotiales</taxon>
        <taxon>Mollisiaceae</taxon>
        <taxon>Mollisia</taxon>
    </lineage>
</organism>
<dbReference type="KEGG" id="psco:LY89DRAFT_668203"/>
<dbReference type="RefSeq" id="XP_018072360.1">
    <property type="nucleotide sequence ID" value="XM_018213030.1"/>
</dbReference>
<feature type="compositionally biased region" description="Acidic residues" evidence="1">
    <location>
        <begin position="64"/>
        <end position="85"/>
    </location>
</feature>
<keyword evidence="3" id="KW-1185">Reference proteome</keyword>
<proteinExistence type="predicted"/>
<gene>
    <name evidence="2" type="ORF">LY89DRAFT_668203</name>
</gene>
<dbReference type="EMBL" id="KQ947413">
    <property type="protein sequence ID" value="KUJ18005.1"/>
    <property type="molecule type" value="Genomic_DNA"/>
</dbReference>
<dbReference type="InParanoid" id="A0A194XCV4"/>
<feature type="compositionally biased region" description="Basic and acidic residues" evidence="1">
    <location>
        <begin position="97"/>
        <end position="122"/>
    </location>
</feature>
<dbReference type="AlphaFoldDB" id="A0A194XCV4"/>
<accession>A0A194XCV4</accession>